<dbReference type="PANTHER" id="PTHR46179:SF13">
    <property type="entry name" value="C2H2-TYPE DOMAIN-CONTAINING PROTEIN"/>
    <property type="match status" value="1"/>
</dbReference>
<keyword evidence="6" id="KW-0804">Transcription</keyword>
<name>A0A0D2FVK0_9EURO</name>
<dbReference type="InterPro" id="IPR013087">
    <property type="entry name" value="Znf_C2H2_type"/>
</dbReference>
<organism evidence="11 12">
    <name type="scientific">Phialophora macrospora</name>
    <dbReference type="NCBI Taxonomy" id="1851006"/>
    <lineage>
        <taxon>Eukaryota</taxon>
        <taxon>Fungi</taxon>
        <taxon>Dikarya</taxon>
        <taxon>Ascomycota</taxon>
        <taxon>Pezizomycotina</taxon>
        <taxon>Eurotiomycetes</taxon>
        <taxon>Chaetothyriomycetidae</taxon>
        <taxon>Chaetothyriales</taxon>
        <taxon>Herpotrichiellaceae</taxon>
        <taxon>Phialophora</taxon>
    </lineage>
</organism>
<proteinExistence type="predicted"/>
<keyword evidence="2" id="KW-0479">Metal-binding</keyword>
<keyword evidence="3 8" id="KW-0863">Zinc-finger</keyword>
<dbReference type="GO" id="GO:0008270">
    <property type="term" value="F:zinc ion binding"/>
    <property type="evidence" value="ECO:0007669"/>
    <property type="project" value="UniProtKB-KW"/>
</dbReference>
<dbReference type="SMART" id="SM00355">
    <property type="entry name" value="ZnF_C2H2"/>
    <property type="match status" value="6"/>
</dbReference>
<dbReference type="AlphaFoldDB" id="A0A0D2FVK0"/>
<dbReference type="InterPro" id="IPR051061">
    <property type="entry name" value="Zinc_finger_trans_reg"/>
</dbReference>
<accession>A0A0D2FVK0</accession>
<keyword evidence="12" id="KW-1185">Reference proteome</keyword>
<feature type="region of interest" description="Disordered" evidence="9">
    <location>
        <begin position="195"/>
        <end position="217"/>
    </location>
</feature>
<evidence type="ECO:0000256" key="7">
    <source>
        <dbReference type="ARBA" id="ARBA00023242"/>
    </source>
</evidence>
<evidence type="ECO:0000313" key="12">
    <source>
        <dbReference type="Proteomes" id="UP000054266"/>
    </source>
</evidence>
<evidence type="ECO:0000313" key="11">
    <source>
        <dbReference type="EMBL" id="KIW64019.1"/>
    </source>
</evidence>
<protein>
    <recommendedName>
        <fullName evidence="10">C2H2-type domain-containing protein</fullName>
    </recommendedName>
</protein>
<sequence>MGKVKCTYEDCFKHFDNQQAMIRHKVKEPNHSYCKICDVDCADDMYFFIHQLASANHICCPICAVEFKSASARDTHVSSQHKANSNIECAGCQEKFTSGNALMRHIEQDECEVIGVQDFQMQRAERQIQKDGWEAGADPFGINPPARHHRPITKPNAASDLLDADPIYTTGHTLSNVSRGPGSLVSQTQYPPLAQPQDSGAAITGQAAQPPNVKAKAPSDLIELNETERAMSSLNINQPTWGFDHPSAHPPQYTNNPRVKDWVTSVHSAAANPPSDNTSEVASLYDKPASNLSSSVVPPSAQAVPNSSAPYQHLIKMPAHTVVSSTAPLDIEKYWDPIRQIYGCPTAKCKRQFRTADQFRKHLLSSAHIGGQITCPTCLKRFATTAAWVAHTESASKKCDIRNSFNYNHVMREITGGVLGTQGFNDNGSVKFVAPKIDQWNEDGW</sequence>
<evidence type="ECO:0000256" key="5">
    <source>
        <dbReference type="ARBA" id="ARBA00023015"/>
    </source>
</evidence>
<evidence type="ECO:0000256" key="6">
    <source>
        <dbReference type="ARBA" id="ARBA00023163"/>
    </source>
</evidence>
<dbReference type="Pfam" id="PF24666">
    <property type="entry name" value="zf-C2H2_fungi_2"/>
    <property type="match status" value="1"/>
</dbReference>
<evidence type="ECO:0000256" key="4">
    <source>
        <dbReference type="ARBA" id="ARBA00022833"/>
    </source>
</evidence>
<dbReference type="PROSITE" id="PS50157">
    <property type="entry name" value="ZINC_FINGER_C2H2_2"/>
    <property type="match status" value="1"/>
</dbReference>
<evidence type="ECO:0000256" key="2">
    <source>
        <dbReference type="ARBA" id="ARBA00022723"/>
    </source>
</evidence>
<gene>
    <name evidence="11" type="ORF">PV04_08979</name>
</gene>
<dbReference type="PANTHER" id="PTHR46179">
    <property type="entry name" value="ZINC FINGER PROTEIN"/>
    <property type="match status" value="1"/>
</dbReference>
<evidence type="ECO:0000256" key="1">
    <source>
        <dbReference type="ARBA" id="ARBA00004123"/>
    </source>
</evidence>
<comment type="subcellular location">
    <subcellularLocation>
        <location evidence="1">Nucleus</location>
    </subcellularLocation>
</comment>
<keyword evidence="7" id="KW-0539">Nucleus</keyword>
<dbReference type="GO" id="GO:0005634">
    <property type="term" value="C:nucleus"/>
    <property type="evidence" value="ECO:0007669"/>
    <property type="project" value="UniProtKB-SubCell"/>
</dbReference>
<evidence type="ECO:0000259" key="10">
    <source>
        <dbReference type="PROSITE" id="PS50157"/>
    </source>
</evidence>
<dbReference type="EMBL" id="KN846961">
    <property type="protein sequence ID" value="KIW64019.1"/>
    <property type="molecule type" value="Genomic_DNA"/>
</dbReference>
<keyword evidence="5" id="KW-0805">Transcription regulation</keyword>
<evidence type="ECO:0000256" key="3">
    <source>
        <dbReference type="ARBA" id="ARBA00022771"/>
    </source>
</evidence>
<dbReference type="STRING" id="5601.A0A0D2FVK0"/>
<dbReference type="Gene3D" id="3.30.160.60">
    <property type="entry name" value="Classic Zinc Finger"/>
    <property type="match status" value="2"/>
</dbReference>
<keyword evidence="4" id="KW-0862">Zinc</keyword>
<dbReference type="Proteomes" id="UP000054266">
    <property type="component" value="Unassembled WGS sequence"/>
</dbReference>
<dbReference type="PROSITE" id="PS00028">
    <property type="entry name" value="ZINC_FINGER_C2H2_1"/>
    <property type="match status" value="1"/>
</dbReference>
<reference evidence="11 12" key="1">
    <citation type="submission" date="2015-01" db="EMBL/GenBank/DDBJ databases">
        <title>The Genome Sequence of Capronia semiimmersa CBS27337.</title>
        <authorList>
            <consortium name="The Broad Institute Genomics Platform"/>
            <person name="Cuomo C."/>
            <person name="de Hoog S."/>
            <person name="Gorbushina A."/>
            <person name="Stielow B."/>
            <person name="Teixiera M."/>
            <person name="Abouelleil A."/>
            <person name="Chapman S.B."/>
            <person name="Priest M."/>
            <person name="Young S.K."/>
            <person name="Wortman J."/>
            <person name="Nusbaum C."/>
            <person name="Birren B."/>
        </authorList>
    </citation>
    <scope>NUCLEOTIDE SEQUENCE [LARGE SCALE GENOMIC DNA]</scope>
    <source>
        <strain evidence="11 12">CBS 27337</strain>
    </source>
</reference>
<feature type="domain" description="C2H2-type" evidence="10">
    <location>
        <begin position="342"/>
        <end position="373"/>
    </location>
</feature>
<evidence type="ECO:0000256" key="9">
    <source>
        <dbReference type="SAM" id="MobiDB-lite"/>
    </source>
</evidence>
<dbReference type="HOGENOM" id="CLU_031491_2_0_1"/>
<dbReference type="GO" id="GO:0006357">
    <property type="term" value="P:regulation of transcription by RNA polymerase II"/>
    <property type="evidence" value="ECO:0007669"/>
    <property type="project" value="TreeGrafter"/>
</dbReference>
<evidence type="ECO:0000256" key="8">
    <source>
        <dbReference type="PROSITE-ProRule" id="PRU00042"/>
    </source>
</evidence>